<dbReference type="PANTHER" id="PTHR45566:SF1">
    <property type="entry name" value="HTH-TYPE TRANSCRIPTIONAL REGULATOR YHJB-RELATED"/>
    <property type="match status" value="1"/>
</dbReference>
<gene>
    <name evidence="3" type="ORF">JI739_11140</name>
</gene>
<dbReference type="InterPro" id="IPR011006">
    <property type="entry name" value="CheY-like_superfamily"/>
</dbReference>
<dbReference type="EMBL" id="JAEQNA010000003">
    <property type="protein sequence ID" value="MBL0420901.1"/>
    <property type="molecule type" value="Genomic_DNA"/>
</dbReference>
<sequence length="144" mass="15749">MPAAHVNAFVVEDNPTIRENLVGTLEELTCVKVIGTSGTEDEALAWVEANGARWELLIVDLFLQRGSGIHLVQKLASRRPGQKVVIFSNYVNASVRKRCAQLGVDAVFDKSTEIDSLVDYCVRQCYLKDAAGEHAQAAEVKHPG</sequence>
<dbReference type="AlphaFoldDB" id="A0A936ZNI2"/>
<dbReference type="GO" id="GO:0000160">
    <property type="term" value="P:phosphorelay signal transduction system"/>
    <property type="evidence" value="ECO:0007669"/>
    <property type="project" value="InterPro"/>
</dbReference>
<proteinExistence type="predicted"/>
<dbReference type="Pfam" id="PF00072">
    <property type="entry name" value="Response_reg"/>
    <property type="match status" value="1"/>
</dbReference>
<dbReference type="InterPro" id="IPR001789">
    <property type="entry name" value="Sig_transdc_resp-reg_receiver"/>
</dbReference>
<dbReference type="RefSeq" id="WP_201683966.1">
    <property type="nucleotide sequence ID" value="NZ_JAEQNA010000003.1"/>
</dbReference>
<evidence type="ECO:0000313" key="4">
    <source>
        <dbReference type="Proteomes" id="UP000613011"/>
    </source>
</evidence>
<accession>A0A936ZNI2</accession>
<evidence type="ECO:0000259" key="2">
    <source>
        <dbReference type="PROSITE" id="PS50110"/>
    </source>
</evidence>
<dbReference type="Gene3D" id="3.40.50.2300">
    <property type="match status" value="1"/>
</dbReference>
<organism evidence="3 4">
    <name type="scientific">Ramlibacter aurantiacus</name>
    <dbReference type="NCBI Taxonomy" id="2801330"/>
    <lineage>
        <taxon>Bacteria</taxon>
        <taxon>Pseudomonadati</taxon>
        <taxon>Pseudomonadota</taxon>
        <taxon>Betaproteobacteria</taxon>
        <taxon>Burkholderiales</taxon>
        <taxon>Comamonadaceae</taxon>
        <taxon>Ramlibacter</taxon>
    </lineage>
</organism>
<keyword evidence="4" id="KW-1185">Reference proteome</keyword>
<feature type="modified residue" description="4-aspartylphosphate" evidence="1">
    <location>
        <position position="60"/>
    </location>
</feature>
<dbReference type="PROSITE" id="PS50110">
    <property type="entry name" value="RESPONSE_REGULATORY"/>
    <property type="match status" value="1"/>
</dbReference>
<evidence type="ECO:0000313" key="3">
    <source>
        <dbReference type="EMBL" id="MBL0420901.1"/>
    </source>
</evidence>
<comment type="caution">
    <text evidence="3">The sequence shown here is derived from an EMBL/GenBank/DDBJ whole genome shotgun (WGS) entry which is preliminary data.</text>
</comment>
<reference evidence="3" key="1">
    <citation type="submission" date="2021-01" db="EMBL/GenBank/DDBJ databases">
        <title>Ramlibacter sp. strain AW1 16S ribosomal RNA gene Genome sequencing and assembly.</title>
        <authorList>
            <person name="Kang M."/>
        </authorList>
    </citation>
    <scope>NUCLEOTIDE SEQUENCE</scope>
    <source>
        <strain evidence="3">AW1</strain>
    </source>
</reference>
<name>A0A936ZNI2_9BURK</name>
<dbReference type="PANTHER" id="PTHR45566">
    <property type="entry name" value="HTH-TYPE TRANSCRIPTIONAL REGULATOR YHJB-RELATED"/>
    <property type="match status" value="1"/>
</dbReference>
<feature type="domain" description="Response regulatory" evidence="2">
    <location>
        <begin position="7"/>
        <end position="125"/>
    </location>
</feature>
<dbReference type="SUPFAM" id="SSF52172">
    <property type="entry name" value="CheY-like"/>
    <property type="match status" value="1"/>
</dbReference>
<dbReference type="InterPro" id="IPR051015">
    <property type="entry name" value="EvgA-like"/>
</dbReference>
<evidence type="ECO:0000256" key="1">
    <source>
        <dbReference type="PROSITE-ProRule" id="PRU00169"/>
    </source>
</evidence>
<dbReference type="Proteomes" id="UP000613011">
    <property type="component" value="Unassembled WGS sequence"/>
</dbReference>
<dbReference type="SMART" id="SM00448">
    <property type="entry name" value="REC"/>
    <property type="match status" value="1"/>
</dbReference>
<protein>
    <submittedName>
        <fullName evidence="3">Response regulator</fullName>
    </submittedName>
</protein>
<keyword evidence="1" id="KW-0597">Phosphoprotein</keyword>